<comment type="caution">
    <text evidence="1">The sequence shown here is derived from an EMBL/GenBank/DDBJ whole genome shotgun (WGS) entry which is preliminary data.</text>
</comment>
<name>A0A317P2F5_9NOCA</name>
<gene>
    <name evidence="1" type="ORF">DFR69_101723</name>
</gene>
<sequence>MSAVTIAVIVGFVAALLVIRALGRWNAAHAPMTVIDVLPVRPTAAAPRHAMMDR</sequence>
<evidence type="ECO:0000313" key="2">
    <source>
        <dbReference type="Proteomes" id="UP000246410"/>
    </source>
</evidence>
<dbReference type="EMBL" id="QGTL01000001">
    <property type="protein sequence ID" value="PWV81383.1"/>
    <property type="molecule type" value="Genomic_DNA"/>
</dbReference>
<dbReference type="Proteomes" id="UP000246410">
    <property type="component" value="Unassembled WGS sequence"/>
</dbReference>
<keyword evidence="2" id="KW-1185">Reference proteome</keyword>
<proteinExistence type="predicted"/>
<organism evidence="1 2">
    <name type="scientific">Nocardia neocaledoniensis</name>
    <dbReference type="NCBI Taxonomy" id="236511"/>
    <lineage>
        <taxon>Bacteria</taxon>
        <taxon>Bacillati</taxon>
        <taxon>Actinomycetota</taxon>
        <taxon>Actinomycetes</taxon>
        <taxon>Mycobacteriales</taxon>
        <taxon>Nocardiaceae</taxon>
        <taxon>Nocardia</taxon>
    </lineage>
</organism>
<dbReference type="RefSeq" id="WP_167456137.1">
    <property type="nucleotide sequence ID" value="NZ_QGTL01000001.1"/>
</dbReference>
<protein>
    <submittedName>
        <fullName evidence="1">Uncharacterized protein</fullName>
    </submittedName>
</protein>
<accession>A0A317P2F5</accession>
<evidence type="ECO:0000313" key="1">
    <source>
        <dbReference type="EMBL" id="PWV81383.1"/>
    </source>
</evidence>
<dbReference type="AlphaFoldDB" id="A0A317P2F5"/>
<reference evidence="1 2" key="1">
    <citation type="submission" date="2018-05" db="EMBL/GenBank/DDBJ databases">
        <title>Genomic Encyclopedia of Type Strains, Phase IV (KMG-IV): sequencing the most valuable type-strain genomes for metagenomic binning, comparative biology and taxonomic classification.</title>
        <authorList>
            <person name="Goeker M."/>
        </authorList>
    </citation>
    <scope>NUCLEOTIDE SEQUENCE [LARGE SCALE GENOMIC DNA]</scope>
    <source>
        <strain evidence="1 2">DSM 44717</strain>
    </source>
</reference>